<dbReference type="GO" id="GO:0009368">
    <property type="term" value="C:endopeptidase Clp complex"/>
    <property type="evidence" value="ECO:0007669"/>
    <property type="project" value="TreeGrafter"/>
</dbReference>
<dbReference type="GO" id="GO:0005737">
    <property type="term" value="C:cytoplasm"/>
    <property type="evidence" value="ECO:0007669"/>
    <property type="project" value="UniProtKB-SubCell"/>
</dbReference>
<dbReference type="InterPro" id="IPR029045">
    <property type="entry name" value="ClpP/crotonase-like_dom_sf"/>
</dbReference>
<keyword evidence="3 7" id="KW-0645">Protease</keyword>
<dbReference type="GO" id="GO:0004252">
    <property type="term" value="F:serine-type endopeptidase activity"/>
    <property type="evidence" value="ECO:0007669"/>
    <property type="project" value="UniProtKB-UniRule"/>
</dbReference>
<dbReference type="PANTHER" id="PTHR10381:SF70">
    <property type="entry name" value="ATP-DEPENDENT CLP PROTEASE PROTEOLYTIC SUBUNIT"/>
    <property type="match status" value="1"/>
</dbReference>
<gene>
    <name evidence="7 10" type="primary">clpP</name>
    <name evidence="10" type="ORF">YM304_27560</name>
</gene>
<dbReference type="AlphaFoldDB" id="A0A6C7E9K0"/>
<reference evidence="10 11" key="1">
    <citation type="journal article" date="2013" name="Int. J. Syst. Evol. Microbiol.">
        <title>Ilumatobacter nonamiense sp. nov. and Ilumatobacter coccineum sp. nov., isolated from seashore sand.</title>
        <authorList>
            <person name="Matsumoto A."/>
            <person name="Kasai H."/>
            <person name="Matsuo Y."/>
            <person name="Shizuri Y."/>
            <person name="Ichikawa N."/>
            <person name="Fujita N."/>
            <person name="Omura S."/>
            <person name="Takahashi Y."/>
        </authorList>
    </citation>
    <scope>NUCLEOTIDE SEQUENCE [LARGE SCALE GENOMIC DNA]</scope>
    <source>
        <strain evidence="11">NBRC 103263 / KCTC 29153 / YM16-304</strain>
    </source>
</reference>
<dbReference type="Pfam" id="PF00574">
    <property type="entry name" value="CLP_protease"/>
    <property type="match status" value="1"/>
</dbReference>
<dbReference type="Proteomes" id="UP000011863">
    <property type="component" value="Chromosome"/>
</dbReference>
<sequence length="198" mass="21642">MSGDVSFPQALEGGFDPRSAVFDRLLKNRVVMLGSDVNDDIANQICAQLLYLEGEDPSADIWLYVNSPGGSVTAGMAIYDTMQFVGCDVATVCLGLAASMGQFLLTAGAAGKRYVLPNARVMMHQPLAGLRGQASDIQIQAEQLRYTKKRMAELIAFHSGKDLEQIQADSERDRWFTAEEAKEYGLCDSVILRRGEIV</sequence>
<dbReference type="InterPro" id="IPR023562">
    <property type="entry name" value="ClpP/TepA"/>
</dbReference>
<keyword evidence="4 7" id="KW-0378">Hydrolase</keyword>
<dbReference type="Gene3D" id="3.90.226.10">
    <property type="entry name" value="2-enoyl-CoA Hydratase, Chain A, domain 1"/>
    <property type="match status" value="1"/>
</dbReference>
<proteinExistence type="inferred from homology"/>
<feature type="active site" description="Nucleophile" evidence="7">
    <location>
        <position position="99"/>
    </location>
</feature>
<evidence type="ECO:0000256" key="8">
    <source>
        <dbReference type="PROSITE-ProRule" id="PRU10086"/>
    </source>
</evidence>
<name>A0A6C7E9K0_ILUCY</name>
<comment type="subunit">
    <text evidence="7">Fourteen ClpP subunits assemble into 2 heptameric rings which stack back to back to give a disk-like structure with a central cavity, resembling the structure of eukaryotic proteasomes.</text>
</comment>
<dbReference type="EMBL" id="AP012057">
    <property type="protein sequence ID" value="BAN03070.1"/>
    <property type="molecule type" value="Genomic_DNA"/>
</dbReference>
<organism evidence="10 11">
    <name type="scientific">Ilumatobacter coccineus (strain NBRC 103263 / KCTC 29153 / YM16-304)</name>
    <dbReference type="NCBI Taxonomy" id="1313172"/>
    <lineage>
        <taxon>Bacteria</taxon>
        <taxon>Bacillati</taxon>
        <taxon>Actinomycetota</taxon>
        <taxon>Acidimicrobiia</taxon>
        <taxon>Acidimicrobiales</taxon>
        <taxon>Ilumatobacteraceae</taxon>
        <taxon>Ilumatobacter</taxon>
    </lineage>
</organism>
<keyword evidence="11" id="KW-1185">Reference proteome</keyword>
<dbReference type="PRINTS" id="PR00127">
    <property type="entry name" value="CLPPROTEASEP"/>
</dbReference>
<evidence type="ECO:0000256" key="6">
    <source>
        <dbReference type="ARBA" id="ARBA00034021"/>
    </source>
</evidence>
<evidence type="ECO:0000256" key="2">
    <source>
        <dbReference type="ARBA" id="ARBA00022490"/>
    </source>
</evidence>
<comment type="similarity">
    <text evidence="1 7 9">Belongs to the peptidase S14 family.</text>
</comment>
<dbReference type="OrthoDB" id="9802800at2"/>
<dbReference type="FunFam" id="3.90.226.10:FF:000002">
    <property type="entry name" value="ATP-dependent Clp protease proteolytic subunit"/>
    <property type="match status" value="1"/>
</dbReference>
<dbReference type="NCBIfam" id="NF009205">
    <property type="entry name" value="PRK12553.1"/>
    <property type="match status" value="1"/>
</dbReference>
<dbReference type="NCBIfam" id="NF001368">
    <property type="entry name" value="PRK00277.1"/>
    <property type="match status" value="1"/>
</dbReference>
<accession>A0A6C7E9K0</accession>
<keyword evidence="5 7" id="KW-0720">Serine protease</keyword>
<protein>
    <recommendedName>
        <fullName evidence="7 9">ATP-dependent Clp protease proteolytic subunit</fullName>
        <ecNumber evidence="7">3.4.21.92</ecNumber>
    </recommendedName>
    <alternativeName>
        <fullName evidence="7">Endopeptidase Clp</fullName>
    </alternativeName>
</protein>
<evidence type="ECO:0000313" key="10">
    <source>
        <dbReference type="EMBL" id="BAN03070.1"/>
    </source>
</evidence>
<dbReference type="GO" id="GO:0051117">
    <property type="term" value="F:ATPase binding"/>
    <property type="evidence" value="ECO:0007669"/>
    <property type="project" value="TreeGrafter"/>
</dbReference>
<evidence type="ECO:0000256" key="9">
    <source>
        <dbReference type="RuleBase" id="RU003567"/>
    </source>
</evidence>
<dbReference type="PANTHER" id="PTHR10381">
    <property type="entry name" value="ATP-DEPENDENT CLP PROTEASE PROTEOLYTIC SUBUNIT"/>
    <property type="match status" value="1"/>
</dbReference>
<dbReference type="CDD" id="cd07017">
    <property type="entry name" value="S14_ClpP_2"/>
    <property type="match status" value="1"/>
</dbReference>
<evidence type="ECO:0000256" key="7">
    <source>
        <dbReference type="HAMAP-Rule" id="MF_00444"/>
    </source>
</evidence>
<dbReference type="InterPro" id="IPR001907">
    <property type="entry name" value="ClpP"/>
</dbReference>
<dbReference type="PROSITE" id="PS00382">
    <property type="entry name" value="CLP_PROTEASE_HIS"/>
    <property type="match status" value="1"/>
</dbReference>
<comment type="function">
    <text evidence="7">Cleaves peptides in various proteins in a process that requires ATP hydrolysis. Has a chymotrypsin-like activity. Plays a major role in the degradation of misfolded proteins.</text>
</comment>
<evidence type="ECO:0000256" key="4">
    <source>
        <dbReference type="ARBA" id="ARBA00022801"/>
    </source>
</evidence>
<dbReference type="GO" id="GO:0004176">
    <property type="term" value="F:ATP-dependent peptidase activity"/>
    <property type="evidence" value="ECO:0007669"/>
    <property type="project" value="InterPro"/>
</dbReference>
<dbReference type="EC" id="3.4.21.92" evidence="7"/>
<keyword evidence="2 7" id="KW-0963">Cytoplasm</keyword>
<feature type="active site" evidence="7 8">
    <location>
        <position position="124"/>
    </location>
</feature>
<evidence type="ECO:0000256" key="3">
    <source>
        <dbReference type="ARBA" id="ARBA00022670"/>
    </source>
</evidence>
<dbReference type="GO" id="GO:0006515">
    <property type="term" value="P:protein quality control for misfolded or incompletely synthesized proteins"/>
    <property type="evidence" value="ECO:0007669"/>
    <property type="project" value="TreeGrafter"/>
</dbReference>
<evidence type="ECO:0000256" key="1">
    <source>
        <dbReference type="ARBA" id="ARBA00007039"/>
    </source>
</evidence>
<dbReference type="KEGG" id="aym:YM304_27560"/>
<evidence type="ECO:0000313" key="11">
    <source>
        <dbReference type="Proteomes" id="UP000011863"/>
    </source>
</evidence>
<evidence type="ECO:0000256" key="5">
    <source>
        <dbReference type="ARBA" id="ARBA00022825"/>
    </source>
</evidence>
<dbReference type="RefSeq" id="WP_015442317.1">
    <property type="nucleotide sequence ID" value="NC_020520.1"/>
</dbReference>
<comment type="catalytic activity">
    <reaction evidence="6 7 8">
        <text>Hydrolysis of proteins to small peptides in the presence of ATP and magnesium. alpha-casein is the usual test substrate. In the absence of ATP, only oligopeptides shorter than five residues are hydrolyzed (such as succinyl-Leu-Tyr-|-NHMec, and Leu-Tyr-Leu-|-Tyr-Trp, in which cleavage of the -Tyr-|-Leu- and -Tyr-|-Trp bonds also occurs).</text>
        <dbReference type="EC" id="3.4.21.92"/>
    </reaction>
</comment>
<comment type="subcellular location">
    <subcellularLocation>
        <location evidence="7">Cytoplasm</location>
    </subcellularLocation>
</comment>
<dbReference type="SUPFAM" id="SSF52096">
    <property type="entry name" value="ClpP/crotonase"/>
    <property type="match status" value="1"/>
</dbReference>
<dbReference type="HAMAP" id="MF_00444">
    <property type="entry name" value="ClpP"/>
    <property type="match status" value="1"/>
</dbReference>
<dbReference type="InterPro" id="IPR033135">
    <property type="entry name" value="ClpP_His_AS"/>
</dbReference>